<protein>
    <submittedName>
        <fullName evidence="2">Uncharacterized protein</fullName>
    </submittedName>
</protein>
<dbReference type="RefSeq" id="WP_015499104.1">
    <property type="nucleotide sequence ID" value="NC_020911.1"/>
</dbReference>
<name>M9R4C6_9RHOB</name>
<keyword evidence="3" id="KW-1185">Reference proteome</keyword>
<dbReference type="Proteomes" id="UP000005307">
    <property type="component" value="Chromosome"/>
</dbReference>
<evidence type="ECO:0000313" key="2">
    <source>
        <dbReference type="EMBL" id="AGI67067.1"/>
    </source>
</evidence>
<dbReference type="KEGG" id="oat:OAN307_c13880"/>
<keyword evidence="1" id="KW-0732">Signal</keyword>
<sequence>MKHLHLKTLGVAQFAYLFLSSAAVATPLPNGTYSDTDFGTVEMSCTETGYWNCTATYEEGQSFLFVDRNAVEGQYFGYWAEPESDAPCDTIEDFGEIRTDAWGQLEMSFDTQSESWEGSWSYCDEPLTYAFDGTRGAKTEVETAKESLTAQGVWDSWTSLFAATPGFSSVARLDITDSSLIISDYTLTRNLQNDSLSISVPEIVLTEIDDGSVTVTMSDVYSLSLLNGANDNRIELTVSQPEMEFVVSGSESNMSYILSAPTTDITLEATRSNDLTLDLSLLGFSGAVSYDQTSGLSLESFLDLEMMNFDINFAHPDTGQGFLMNGSLAGFASSIQGNLGSMLADTTIEQGLSTDFTVAGNITHGAVSYNTATIASTPSFASNGEIASGMLNLEIYERQLSTSGGFNGVALALSGSDMPFPPINAALDESAFNFIMPLSKSDFPSEFAMLVRLVGLSANDNIWGIFDPAGVLPRDPATLVLDFSGMGNWLIDIFAPDAQETTSGGMMGMIHSASLNELILSAAGSELTGKGEFTFDYSDMTTFAGLPKPTGAANLQLIGGNGLLDKLIAMGVVPEEQAMGARMMMGLFATIVVGSEDTITSEVVIEEDGSIFANGQRLQ</sequence>
<dbReference type="AlphaFoldDB" id="M9R4C6"/>
<dbReference type="OrthoDB" id="7791409at2"/>
<dbReference type="EMBL" id="CP003740">
    <property type="protein sequence ID" value="AGI67067.1"/>
    <property type="molecule type" value="Genomic_DNA"/>
</dbReference>
<dbReference type="STRING" id="391626.OAN307_c13880"/>
<reference evidence="2 3" key="1">
    <citation type="journal article" date="2013" name="PLoS ONE">
        <title>Poles Apart: Arctic and Antarctic Octadecabacter strains Share High Genome Plasticity and a New Type of Xanthorhodopsin.</title>
        <authorList>
            <person name="Vollmers J."/>
            <person name="Voget S."/>
            <person name="Dietrich S."/>
            <person name="Gollnow K."/>
            <person name="Smits M."/>
            <person name="Meyer K."/>
            <person name="Brinkhoff T."/>
            <person name="Simon M."/>
            <person name="Daniel R."/>
        </authorList>
    </citation>
    <scope>NUCLEOTIDE SEQUENCE [LARGE SCALE GENOMIC DNA]</scope>
    <source>
        <strain evidence="2 3">307</strain>
    </source>
</reference>
<evidence type="ECO:0000313" key="3">
    <source>
        <dbReference type="Proteomes" id="UP000005307"/>
    </source>
</evidence>
<feature type="signal peptide" evidence="1">
    <location>
        <begin position="1"/>
        <end position="25"/>
    </location>
</feature>
<gene>
    <name evidence="2" type="ORF">OAN307_c13880</name>
</gene>
<feature type="chain" id="PRO_5004102144" evidence="1">
    <location>
        <begin position="26"/>
        <end position="619"/>
    </location>
</feature>
<accession>M9R4C6</accession>
<proteinExistence type="predicted"/>
<organism evidence="2 3">
    <name type="scientific">Octadecabacter antarcticus 307</name>
    <dbReference type="NCBI Taxonomy" id="391626"/>
    <lineage>
        <taxon>Bacteria</taxon>
        <taxon>Pseudomonadati</taxon>
        <taxon>Pseudomonadota</taxon>
        <taxon>Alphaproteobacteria</taxon>
        <taxon>Rhodobacterales</taxon>
        <taxon>Roseobacteraceae</taxon>
        <taxon>Octadecabacter</taxon>
    </lineage>
</organism>
<dbReference type="HOGENOM" id="CLU_041418_0_0_5"/>
<evidence type="ECO:0000256" key="1">
    <source>
        <dbReference type="SAM" id="SignalP"/>
    </source>
</evidence>
<dbReference type="eggNOG" id="COG2982">
    <property type="taxonomic scope" value="Bacteria"/>
</dbReference>